<evidence type="ECO:0000256" key="2">
    <source>
        <dbReference type="ARBA" id="ARBA00022801"/>
    </source>
</evidence>
<keyword evidence="4" id="KW-0732">Signal</keyword>
<proteinExistence type="inferred from homology"/>
<feature type="chain" id="PRO_5046751670" evidence="4">
    <location>
        <begin position="25"/>
        <end position="535"/>
    </location>
</feature>
<accession>A0ABV6P542</accession>
<keyword evidence="3" id="KW-0326">Glycosidase</keyword>
<keyword evidence="6" id="KW-1185">Reference proteome</keyword>
<keyword evidence="2" id="KW-0378">Hydrolase</keyword>
<gene>
    <name evidence="5" type="ORF">ACFFHU_28940</name>
</gene>
<evidence type="ECO:0000256" key="1">
    <source>
        <dbReference type="ARBA" id="ARBA00010646"/>
    </source>
</evidence>
<dbReference type="PANTHER" id="PTHR34135:SF2">
    <property type="entry name" value="LYSOZYME"/>
    <property type="match status" value="1"/>
</dbReference>
<dbReference type="InterPro" id="IPR002053">
    <property type="entry name" value="Glyco_hydro_25"/>
</dbReference>
<dbReference type="PROSITE" id="PS51904">
    <property type="entry name" value="GLYCOSYL_HYDROL_F25_2"/>
    <property type="match status" value="1"/>
</dbReference>
<name>A0ABV6P542_9ACTN</name>
<comment type="similarity">
    <text evidence="1">Belongs to the glycosyl hydrolase 25 family.</text>
</comment>
<feature type="signal peptide" evidence="4">
    <location>
        <begin position="1"/>
        <end position="24"/>
    </location>
</feature>
<dbReference type="InterPro" id="IPR008999">
    <property type="entry name" value="Actin-crosslinking"/>
</dbReference>
<dbReference type="EMBL" id="JBHLUE010000032">
    <property type="protein sequence ID" value="MFC0568157.1"/>
    <property type="molecule type" value="Genomic_DNA"/>
</dbReference>
<dbReference type="SUPFAM" id="SSF51445">
    <property type="entry name" value="(Trans)glycosidases"/>
    <property type="match status" value="1"/>
</dbReference>
<dbReference type="Gene3D" id="2.80.10.50">
    <property type="match status" value="2"/>
</dbReference>
<dbReference type="SMART" id="SM00641">
    <property type="entry name" value="Glyco_25"/>
    <property type="match status" value="1"/>
</dbReference>
<dbReference type="Proteomes" id="UP001589894">
    <property type="component" value="Unassembled WGS sequence"/>
</dbReference>
<dbReference type="SUPFAM" id="SSF50405">
    <property type="entry name" value="Actin-crosslinking proteins"/>
    <property type="match status" value="2"/>
</dbReference>
<evidence type="ECO:0000313" key="5">
    <source>
        <dbReference type="EMBL" id="MFC0568157.1"/>
    </source>
</evidence>
<evidence type="ECO:0000256" key="3">
    <source>
        <dbReference type="ARBA" id="ARBA00023295"/>
    </source>
</evidence>
<dbReference type="Gene3D" id="3.20.20.80">
    <property type="entry name" value="Glycosidases"/>
    <property type="match status" value="1"/>
</dbReference>
<organism evidence="5 6">
    <name type="scientific">Plantactinospora siamensis</name>
    <dbReference type="NCBI Taxonomy" id="555372"/>
    <lineage>
        <taxon>Bacteria</taxon>
        <taxon>Bacillati</taxon>
        <taxon>Actinomycetota</taxon>
        <taxon>Actinomycetes</taxon>
        <taxon>Micromonosporales</taxon>
        <taxon>Micromonosporaceae</taxon>
        <taxon>Plantactinospora</taxon>
    </lineage>
</organism>
<protein>
    <submittedName>
        <fullName evidence="5">GH25 family lysozyme</fullName>
    </submittedName>
</protein>
<reference evidence="5 6" key="1">
    <citation type="submission" date="2024-09" db="EMBL/GenBank/DDBJ databases">
        <authorList>
            <person name="Sun Q."/>
            <person name="Mori K."/>
        </authorList>
    </citation>
    <scope>NUCLEOTIDE SEQUENCE [LARGE SCALE GENOMIC DNA]</scope>
    <source>
        <strain evidence="5 6">TBRC 2205</strain>
    </source>
</reference>
<dbReference type="CDD" id="cd00257">
    <property type="entry name" value="beta-trefoil_FSCN-like"/>
    <property type="match status" value="2"/>
</dbReference>
<dbReference type="Pfam" id="PF01183">
    <property type="entry name" value="Glyco_hydro_25"/>
    <property type="match status" value="1"/>
</dbReference>
<dbReference type="PANTHER" id="PTHR34135">
    <property type="entry name" value="LYSOZYME"/>
    <property type="match status" value="1"/>
</dbReference>
<dbReference type="InterPro" id="IPR017853">
    <property type="entry name" value="GH"/>
</dbReference>
<dbReference type="InterPro" id="IPR018077">
    <property type="entry name" value="Glyco_hydro_fam25_subgr"/>
</dbReference>
<evidence type="ECO:0000313" key="6">
    <source>
        <dbReference type="Proteomes" id="UP001589894"/>
    </source>
</evidence>
<sequence>MAKKWISALVCAGLVFVAGQPARAGDSAADGGGYAHAGVAPGLRASATAATAAAPSGYTIKGIDVSSHDHTLGAIDWPAQAAGGVSFAYVKATEGTYYVNPYFDGDNRDAKAAGILVGAYHYARPDKKDPVNEANYFIDHAQWVKDSQTLVPFLDLEWPYGSLNLPACWGLSTAELTGYIRSFANQVQARIGRKLMIYTNTNWWNPCTGNSTAFGDLPLDIAGYTASLPPLPSGWSSTAVWQYAAGNNSQQGNYDKDVFSGDYPALTRLAGGAPASQPPLGLRAWANGKYVTAESGGRNPLIARATELGLWEEYDLVNAGAGFVALRSRSNGKYVTADGGGSKALIANRSTIGLWEEFTLVDNSDGSVSLRAHVNGRYVTADGGGSKALIANRTAIGAWEKFDRYAVPRMVTLKSVGVGNYVTAERAGTAPLIARAAQAGLWEQYDLVDAGHGYVALRSHANNRYVTAESAGTKPLIANRTAVGPWEQFAPVDNPDGTVSLMARVNEKYVTALSGAQLIASGTAVADAQEFQLGS</sequence>
<comment type="caution">
    <text evidence="5">The sequence shown here is derived from an EMBL/GenBank/DDBJ whole genome shotgun (WGS) entry which is preliminary data.</text>
</comment>
<dbReference type="RefSeq" id="WP_377343608.1">
    <property type="nucleotide sequence ID" value="NZ_JBHLUE010000032.1"/>
</dbReference>
<evidence type="ECO:0000256" key="4">
    <source>
        <dbReference type="SAM" id="SignalP"/>
    </source>
</evidence>